<feature type="signal peptide" evidence="14">
    <location>
        <begin position="1"/>
        <end position="28"/>
    </location>
</feature>
<dbReference type="PANTHER" id="PTHR10188:SF6">
    <property type="entry name" value="N(4)-(BETA-N-ACETYLGLUCOSAMINYL)-L-ASPARAGINASE"/>
    <property type="match status" value="1"/>
</dbReference>
<gene>
    <name evidence="15" type="ORF">TCEB3V08_LOCUS4537</name>
</gene>
<organism evidence="15">
    <name type="scientific">Timema cristinae</name>
    <name type="common">Walking stick</name>
    <dbReference type="NCBI Taxonomy" id="61476"/>
    <lineage>
        <taxon>Eukaryota</taxon>
        <taxon>Metazoa</taxon>
        <taxon>Ecdysozoa</taxon>
        <taxon>Arthropoda</taxon>
        <taxon>Hexapoda</taxon>
        <taxon>Insecta</taxon>
        <taxon>Pterygota</taxon>
        <taxon>Neoptera</taxon>
        <taxon>Polyneoptera</taxon>
        <taxon>Phasmatodea</taxon>
        <taxon>Timematodea</taxon>
        <taxon>Timematoidea</taxon>
        <taxon>Timematidae</taxon>
        <taxon>Timema</taxon>
    </lineage>
</organism>
<dbReference type="SUPFAM" id="SSF56235">
    <property type="entry name" value="N-terminal nucleophile aminohydrolases (Ntn hydrolases)"/>
    <property type="match status" value="1"/>
</dbReference>
<accession>A0A7R9GW91</accession>
<dbReference type="InterPro" id="IPR000246">
    <property type="entry name" value="Peptidase_T2"/>
</dbReference>
<proteinExistence type="inferred from homology"/>
<sequence>MFNYSLFYNFKYILTLLLMLGVVSHTQGKKYSFKQRNSMIPVVVNTWPFINATEKAWETVYWKKMSAVDAVERGCIVCEKEQCDGTVGYGGSPDENGETTLDAMIMDGSTMNMGAVGALRRVKNAISVARHVLDYTQHSLLVGDQATEFAVSMGFKEEPLETNASTKIWQQWKQNNCQPNFWMNVSPDPASTCGPYKPATKGLTSKQHQQRGVKFGGEGNHDTIGMVAIDNQGKIAAGTSTNGASHKIPGRVGDSPIPGAGAYADGEVGAAAATGDGDIMMRFLPSLIAVEQLRSGITPSAAGENALRRIVARYPDFVGGIVVLSIDGQYGAACHGMNTFKYSVCNQQLGEVTVLEVPCLSSDK</sequence>
<evidence type="ECO:0000256" key="1">
    <source>
        <dbReference type="ARBA" id="ARBA00010872"/>
    </source>
</evidence>
<feature type="site" description="Cleavage; by autolysis" evidence="13">
    <location>
        <begin position="222"/>
        <end position="223"/>
    </location>
</feature>
<dbReference type="Gene3D" id="3.60.20.30">
    <property type="entry name" value="(Glycosyl)asparaginase"/>
    <property type="match status" value="1"/>
</dbReference>
<feature type="binding site" evidence="12">
    <location>
        <begin position="251"/>
        <end position="254"/>
    </location>
    <ligand>
        <name>substrate</name>
    </ligand>
</feature>
<evidence type="ECO:0000256" key="3">
    <source>
        <dbReference type="ARBA" id="ARBA00022801"/>
    </source>
</evidence>
<dbReference type="FunFam" id="3.60.20.30:FF:000003">
    <property type="entry name" value="N(4)-(Beta-N-acetylglucosaminyl)-L-asparaginase isoform X1"/>
    <property type="match status" value="1"/>
</dbReference>
<keyword evidence="2" id="KW-0645">Protease</keyword>
<evidence type="ECO:0000256" key="6">
    <source>
        <dbReference type="ARBA" id="ARBA00053295"/>
    </source>
</evidence>
<evidence type="ECO:0000256" key="12">
    <source>
        <dbReference type="PIRSR" id="PIRSR600246-2"/>
    </source>
</evidence>
<protein>
    <recommendedName>
        <fullName evidence="7">N(4)-(beta-N-acetylglucosaminyl)-L-asparaginase</fullName>
        <ecNumber evidence="7">3.5.1.26</ecNumber>
    </recommendedName>
    <alternativeName>
        <fullName evidence="9">Aspartylglucosaminidase</fullName>
    </alternativeName>
    <alternativeName>
        <fullName evidence="8">Glycosylasparaginase</fullName>
    </alternativeName>
    <alternativeName>
        <fullName evidence="10">N4-(N-acetyl-beta-glucosaminyl)-L-asparagine amidase</fullName>
    </alternativeName>
</protein>
<evidence type="ECO:0000313" key="15">
    <source>
        <dbReference type="EMBL" id="CAD7398526.1"/>
    </source>
</evidence>
<evidence type="ECO:0000256" key="14">
    <source>
        <dbReference type="SAM" id="SignalP"/>
    </source>
</evidence>
<feature type="active site" description="Nucleophile" evidence="11">
    <location>
        <position position="223"/>
    </location>
</feature>
<dbReference type="EMBL" id="OC317702">
    <property type="protein sequence ID" value="CAD7398526.1"/>
    <property type="molecule type" value="Genomic_DNA"/>
</dbReference>
<evidence type="ECO:0000256" key="2">
    <source>
        <dbReference type="ARBA" id="ARBA00022670"/>
    </source>
</evidence>
<evidence type="ECO:0000256" key="9">
    <source>
        <dbReference type="ARBA" id="ARBA00079301"/>
    </source>
</evidence>
<keyword evidence="14" id="KW-0732">Signal</keyword>
<dbReference type="InterPro" id="IPR029055">
    <property type="entry name" value="Ntn_hydrolases_N"/>
</dbReference>
<dbReference type="EC" id="3.5.1.26" evidence="7"/>
<comment type="function">
    <text evidence="6">Cleaves the GlcNAc-Asn bond which joins oligosaccharides to the peptide of asparagine-linked glycoproteins.</text>
</comment>
<evidence type="ECO:0000256" key="4">
    <source>
        <dbReference type="ARBA" id="ARBA00022813"/>
    </source>
</evidence>
<comment type="similarity">
    <text evidence="1">Belongs to the Ntn-hydrolase family.</text>
</comment>
<evidence type="ECO:0000256" key="11">
    <source>
        <dbReference type="PIRSR" id="PIRSR600246-1"/>
    </source>
</evidence>
<keyword evidence="4" id="KW-0068">Autocatalytic cleavage</keyword>
<dbReference type="CDD" id="cd04513">
    <property type="entry name" value="Glycosylasparaginase"/>
    <property type="match status" value="1"/>
</dbReference>
<feature type="chain" id="PRO_5030657629" description="N(4)-(beta-N-acetylglucosaminyl)-L-asparaginase" evidence="14">
    <location>
        <begin position="29"/>
        <end position="364"/>
    </location>
</feature>
<keyword evidence="3" id="KW-0378">Hydrolase</keyword>
<evidence type="ECO:0000256" key="5">
    <source>
        <dbReference type="ARBA" id="ARBA00050421"/>
    </source>
</evidence>
<dbReference type="GO" id="GO:0006508">
    <property type="term" value="P:proteolysis"/>
    <property type="evidence" value="ECO:0007669"/>
    <property type="project" value="UniProtKB-KW"/>
</dbReference>
<dbReference type="GO" id="GO:0008233">
    <property type="term" value="F:peptidase activity"/>
    <property type="evidence" value="ECO:0007669"/>
    <property type="project" value="UniProtKB-KW"/>
</dbReference>
<name>A0A7R9GW91_TIMCR</name>
<evidence type="ECO:0000256" key="7">
    <source>
        <dbReference type="ARBA" id="ARBA00066729"/>
    </source>
</evidence>
<evidence type="ECO:0000256" key="8">
    <source>
        <dbReference type="ARBA" id="ARBA00078726"/>
    </source>
</evidence>
<dbReference type="AlphaFoldDB" id="A0A7R9GW91"/>
<reference evidence="15" key="1">
    <citation type="submission" date="2020-11" db="EMBL/GenBank/DDBJ databases">
        <authorList>
            <person name="Tran Van P."/>
        </authorList>
    </citation>
    <scope>NUCLEOTIDE SEQUENCE</scope>
</reference>
<dbReference type="GO" id="GO:0003948">
    <property type="term" value="F:N4-(beta-N-acetylglucosaminyl)-L-asparaginase activity"/>
    <property type="evidence" value="ECO:0007669"/>
    <property type="project" value="UniProtKB-EC"/>
</dbReference>
<dbReference type="GO" id="GO:0005764">
    <property type="term" value="C:lysosome"/>
    <property type="evidence" value="ECO:0007669"/>
    <property type="project" value="TreeGrafter"/>
</dbReference>
<feature type="binding site" evidence="12">
    <location>
        <begin position="274"/>
        <end position="277"/>
    </location>
    <ligand>
        <name>substrate</name>
    </ligand>
</feature>
<dbReference type="PANTHER" id="PTHR10188">
    <property type="entry name" value="L-ASPARAGINASE"/>
    <property type="match status" value="1"/>
</dbReference>
<evidence type="ECO:0000256" key="10">
    <source>
        <dbReference type="ARBA" id="ARBA00080645"/>
    </source>
</evidence>
<dbReference type="Pfam" id="PF01112">
    <property type="entry name" value="Asparaginase_2"/>
    <property type="match status" value="1"/>
</dbReference>
<comment type="catalytic activity">
    <reaction evidence="5">
        <text>N(4)-(beta-N-acetyl-D-glucosaminyl)-L-asparagine + H2O = N-acetyl-beta-D-glucosaminylamine + L-aspartate + H(+)</text>
        <dbReference type="Rhea" id="RHEA:11544"/>
        <dbReference type="ChEBI" id="CHEBI:15377"/>
        <dbReference type="ChEBI" id="CHEBI:15378"/>
        <dbReference type="ChEBI" id="CHEBI:15947"/>
        <dbReference type="ChEBI" id="CHEBI:29991"/>
        <dbReference type="ChEBI" id="CHEBI:58080"/>
        <dbReference type="EC" id="3.5.1.26"/>
    </reaction>
</comment>
<evidence type="ECO:0000256" key="13">
    <source>
        <dbReference type="PIRSR" id="PIRSR600246-3"/>
    </source>
</evidence>